<dbReference type="InterPro" id="IPR007152">
    <property type="entry name" value="DUF354"/>
</dbReference>
<organism evidence="1">
    <name type="scientific">uncultured Thermoleophilia bacterium</name>
    <dbReference type="NCBI Taxonomy" id="1497501"/>
    <lineage>
        <taxon>Bacteria</taxon>
        <taxon>Bacillati</taxon>
        <taxon>Actinomycetota</taxon>
        <taxon>Thermoleophilia</taxon>
        <taxon>environmental samples</taxon>
    </lineage>
</organism>
<dbReference type="SUPFAM" id="SSF53756">
    <property type="entry name" value="UDP-Glycosyltransferase/glycogen phosphorylase"/>
    <property type="match status" value="1"/>
</dbReference>
<gene>
    <name evidence="1" type="ORF">AVDCRST_MAG79-760</name>
</gene>
<evidence type="ECO:0000313" key="1">
    <source>
        <dbReference type="EMBL" id="CAA9529197.1"/>
    </source>
</evidence>
<dbReference type="PANTHER" id="PTHR39662:SF1">
    <property type="entry name" value="DUF354 DOMAIN-CONTAINING PROTEIN"/>
    <property type="match status" value="1"/>
</dbReference>
<reference evidence="1" key="1">
    <citation type="submission" date="2020-02" db="EMBL/GenBank/DDBJ databases">
        <authorList>
            <person name="Meier V. D."/>
        </authorList>
    </citation>
    <scope>NUCLEOTIDE SEQUENCE</scope>
    <source>
        <strain evidence="1">AVDCRST_MAG79</strain>
    </source>
</reference>
<name>A0A6J4TQK3_9ACTN</name>
<proteinExistence type="predicted"/>
<dbReference type="EMBL" id="CADCWC010000147">
    <property type="protein sequence ID" value="CAA9529197.1"/>
    <property type="molecule type" value="Genomic_DNA"/>
</dbReference>
<dbReference type="Pfam" id="PF04007">
    <property type="entry name" value="DUF354"/>
    <property type="match status" value="1"/>
</dbReference>
<sequence>MRVWVDLTNAPHVPVLAPVVRALRARGDDVHVTARDFAQTVELARLHDLEVTVIGRHGGASRGGKARAAVARAVRLERWARRRRLDVALAHGSTDQPLVARLLGVRATTMFDYEYAVLQHTLNCRAARRVLVPDAIPPERLRRYGATGARLVRYPGLKEEYALADVEPDRAVLGGLGLADASPLAVLRPPPELALYHRFGNPLFEAVLRRLSGHGVARTVVLPRTAEQGDRLRALRLPRVTVPERAVDGQSLVGVADLVVSAGGTMNREAVVLGTPVWTTFGGRLGAVDEALVRQGRLRVLRDATDVAIRPRDGSTRARVRRDPAVLAALAVDP</sequence>
<protein>
    <recommendedName>
        <fullName evidence="2">DUF354 domain-containing protein</fullName>
    </recommendedName>
</protein>
<dbReference type="PANTHER" id="PTHR39662">
    <property type="entry name" value="DUF354 DOMAIN-CONTAINING PROTEIN-RELATED"/>
    <property type="match status" value="1"/>
</dbReference>
<accession>A0A6J4TQK3</accession>
<evidence type="ECO:0008006" key="2">
    <source>
        <dbReference type="Google" id="ProtNLM"/>
    </source>
</evidence>
<dbReference type="PIRSF" id="PIRSF005357">
    <property type="entry name" value="UCP005357"/>
    <property type="match status" value="1"/>
</dbReference>
<dbReference type="AlphaFoldDB" id="A0A6J4TQK3"/>